<dbReference type="PATRIC" id="fig|1132509.6.peg.6"/>
<dbReference type="AlphaFoldDB" id="M0M8V8"/>
<gene>
    <name evidence="1" type="ORF">C447_00030</name>
</gene>
<reference evidence="1 2" key="1">
    <citation type="journal article" date="2014" name="PLoS Genet.">
        <title>Phylogenetically driven sequencing of extremely halophilic archaea reveals strategies for static and dynamic osmo-response.</title>
        <authorList>
            <person name="Becker E.A."/>
            <person name="Seitzer P.M."/>
            <person name="Tritt A."/>
            <person name="Larsen D."/>
            <person name="Krusor M."/>
            <person name="Yao A.I."/>
            <person name="Wu D."/>
            <person name="Madern D."/>
            <person name="Eisen J.A."/>
            <person name="Darling A.E."/>
            <person name="Facciotti M.T."/>
        </authorList>
    </citation>
    <scope>NUCLEOTIDE SEQUENCE [LARGE SCALE GENOMIC DNA]</scope>
    <source>
        <strain evidence="1 2">100A6</strain>
    </source>
</reference>
<dbReference type="Proteomes" id="UP000011566">
    <property type="component" value="Unassembled WGS sequence"/>
</dbReference>
<dbReference type="RefSeq" id="WP_007689573.1">
    <property type="nucleotide sequence ID" value="NZ_AJRK01000453.1"/>
</dbReference>
<proteinExistence type="predicted"/>
<keyword evidence="2" id="KW-1185">Reference proteome</keyword>
<dbReference type="EMBL" id="AOMB01000002">
    <property type="protein sequence ID" value="EMA42237.1"/>
    <property type="molecule type" value="Genomic_DNA"/>
</dbReference>
<organism evidence="1 2">
    <name type="scientific">Halococcus hamelinensis 100A6</name>
    <dbReference type="NCBI Taxonomy" id="1132509"/>
    <lineage>
        <taxon>Archaea</taxon>
        <taxon>Methanobacteriati</taxon>
        <taxon>Methanobacteriota</taxon>
        <taxon>Stenosarchaea group</taxon>
        <taxon>Halobacteria</taxon>
        <taxon>Halobacteriales</taxon>
        <taxon>Halococcaceae</taxon>
        <taxon>Halococcus</taxon>
    </lineage>
</organism>
<comment type="caution">
    <text evidence="1">The sequence shown here is derived from an EMBL/GenBank/DDBJ whole genome shotgun (WGS) entry which is preliminary data.</text>
</comment>
<evidence type="ECO:0000313" key="1">
    <source>
        <dbReference type="EMBL" id="EMA42237.1"/>
    </source>
</evidence>
<dbReference type="OrthoDB" id="183538at2157"/>
<name>M0M8V8_9EURY</name>
<protein>
    <submittedName>
        <fullName evidence="1">Uncharacterized protein</fullName>
    </submittedName>
</protein>
<evidence type="ECO:0000313" key="2">
    <source>
        <dbReference type="Proteomes" id="UP000011566"/>
    </source>
</evidence>
<accession>M0M8V8</accession>
<dbReference type="eggNOG" id="arCOG10719">
    <property type="taxonomic scope" value="Archaea"/>
</dbReference>
<sequence length="90" mass="10140">MSSPRSLFRTVVNRNTPHETRIAAIDELADADATSQLHTIVVTDGLNGTYRRRAVKNLGQCRSFTELERLIDDVTVPPSLRKTVEEVSRF</sequence>